<gene>
    <name evidence="1" type="ORF">PAXINDRAFT_19771</name>
</gene>
<dbReference type="AlphaFoldDB" id="A0A0C9TG33"/>
<organism evidence="1 2">
    <name type="scientific">Paxillus involutus ATCC 200175</name>
    <dbReference type="NCBI Taxonomy" id="664439"/>
    <lineage>
        <taxon>Eukaryota</taxon>
        <taxon>Fungi</taxon>
        <taxon>Dikarya</taxon>
        <taxon>Basidiomycota</taxon>
        <taxon>Agaricomycotina</taxon>
        <taxon>Agaricomycetes</taxon>
        <taxon>Agaricomycetidae</taxon>
        <taxon>Boletales</taxon>
        <taxon>Paxilineae</taxon>
        <taxon>Paxillaceae</taxon>
        <taxon>Paxillus</taxon>
    </lineage>
</organism>
<dbReference type="EMBL" id="KN820048">
    <property type="protein sequence ID" value="KIJ07027.1"/>
    <property type="molecule type" value="Genomic_DNA"/>
</dbReference>
<reference evidence="1 2" key="1">
    <citation type="submission" date="2014-06" db="EMBL/GenBank/DDBJ databases">
        <authorList>
            <consortium name="DOE Joint Genome Institute"/>
            <person name="Kuo A."/>
            <person name="Kohler A."/>
            <person name="Nagy L.G."/>
            <person name="Floudas D."/>
            <person name="Copeland A."/>
            <person name="Barry K.W."/>
            <person name="Cichocki N."/>
            <person name="Veneault-Fourrey C."/>
            <person name="LaButti K."/>
            <person name="Lindquist E.A."/>
            <person name="Lipzen A."/>
            <person name="Lundell T."/>
            <person name="Morin E."/>
            <person name="Murat C."/>
            <person name="Sun H."/>
            <person name="Tunlid A."/>
            <person name="Henrissat B."/>
            <person name="Grigoriev I.V."/>
            <person name="Hibbett D.S."/>
            <person name="Martin F."/>
            <person name="Nordberg H.P."/>
            <person name="Cantor M.N."/>
            <person name="Hua S.X."/>
        </authorList>
    </citation>
    <scope>NUCLEOTIDE SEQUENCE [LARGE SCALE GENOMIC DNA]</scope>
    <source>
        <strain evidence="1 2">ATCC 200175</strain>
    </source>
</reference>
<evidence type="ECO:0000313" key="2">
    <source>
        <dbReference type="Proteomes" id="UP000053647"/>
    </source>
</evidence>
<name>A0A0C9TG33_PAXIN</name>
<protein>
    <submittedName>
        <fullName evidence="1">Uncharacterized protein</fullName>
    </submittedName>
</protein>
<dbReference type="Proteomes" id="UP000053647">
    <property type="component" value="Unassembled WGS sequence"/>
</dbReference>
<evidence type="ECO:0000313" key="1">
    <source>
        <dbReference type="EMBL" id="KIJ07027.1"/>
    </source>
</evidence>
<sequence length="158" mass="17548">MDMVIGPEADIIFVPSLPPEVLGRPRGTWKISYEISAKKTEDDIPFGWNALQSTTHQQLAKILGTHHFVRHGASDWRRDNTDAVEVWMVMLDLRRISPPGKLESTIVGLRAHYIPDALNVVTVVVGRSRHCPTPLAAALVPDVDLIHPEPPSNSYFIG</sequence>
<dbReference type="OrthoDB" id="3262259at2759"/>
<accession>A0A0C9TG33</accession>
<dbReference type="HOGENOM" id="CLU_103878_0_0_1"/>
<keyword evidence="2" id="KW-1185">Reference proteome</keyword>
<reference evidence="2" key="2">
    <citation type="submission" date="2015-01" db="EMBL/GenBank/DDBJ databases">
        <title>Evolutionary Origins and Diversification of the Mycorrhizal Mutualists.</title>
        <authorList>
            <consortium name="DOE Joint Genome Institute"/>
            <consortium name="Mycorrhizal Genomics Consortium"/>
            <person name="Kohler A."/>
            <person name="Kuo A."/>
            <person name="Nagy L.G."/>
            <person name="Floudas D."/>
            <person name="Copeland A."/>
            <person name="Barry K.W."/>
            <person name="Cichocki N."/>
            <person name="Veneault-Fourrey C."/>
            <person name="LaButti K."/>
            <person name="Lindquist E.A."/>
            <person name="Lipzen A."/>
            <person name="Lundell T."/>
            <person name="Morin E."/>
            <person name="Murat C."/>
            <person name="Riley R."/>
            <person name="Ohm R."/>
            <person name="Sun H."/>
            <person name="Tunlid A."/>
            <person name="Henrissat B."/>
            <person name="Grigoriev I.V."/>
            <person name="Hibbett D.S."/>
            <person name="Martin F."/>
        </authorList>
    </citation>
    <scope>NUCLEOTIDE SEQUENCE [LARGE SCALE GENOMIC DNA]</scope>
    <source>
        <strain evidence="2">ATCC 200175</strain>
    </source>
</reference>
<proteinExistence type="predicted"/>